<dbReference type="AlphaFoldDB" id="A0A367XWD7"/>
<dbReference type="GO" id="GO:0005634">
    <property type="term" value="C:nucleus"/>
    <property type="evidence" value="ECO:0007669"/>
    <property type="project" value="TreeGrafter"/>
</dbReference>
<feature type="compositionally biased region" description="Low complexity" evidence="2">
    <location>
        <begin position="643"/>
        <end position="663"/>
    </location>
</feature>
<name>A0A367XWD7_9ASCO</name>
<feature type="compositionally biased region" description="Acidic residues" evidence="2">
    <location>
        <begin position="39"/>
        <end position="49"/>
    </location>
</feature>
<dbReference type="GO" id="GO:0042594">
    <property type="term" value="P:response to starvation"/>
    <property type="evidence" value="ECO:0007669"/>
    <property type="project" value="TreeGrafter"/>
</dbReference>
<dbReference type="GO" id="GO:0003723">
    <property type="term" value="F:RNA binding"/>
    <property type="evidence" value="ECO:0007669"/>
    <property type="project" value="UniProtKB-UniRule"/>
</dbReference>
<dbReference type="PROSITE" id="PS50102">
    <property type="entry name" value="RRM"/>
    <property type="match status" value="1"/>
</dbReference>
<evidence type="ECO:0000313" key="5">
    <source>
        <dbReference type="Proteomes" id="UP000253472"/>
    </source>
</evidence>
<dbReference type="Proteomes" id="UP000253472">
    <property type="component" value="Unassembled WGS sequence"/>
</dbReference>
<sequence length="886" mass="99736">MKTSSSSLSSISRSSNLELLSISLASSRISNEDLKKAEDELEEEQEEEQEKSGHQEEQEQEQQQEETDEDDAVVGEPPHKPKQELIDCLDQYILTNRGGNGQTYSNFPIIMRIPIDGAKQTKNGVEEVISQCLGISSIYHQDHNEVDDDHRGSRESYITIGFTTKNELDDLIYKLHEEQITYELDYSKFISHPGILFIKNLSSNLMFDDGYAMDSITIDEATNPKHKLFEFLMDNCHFKSLQEVKIFNNNNNNNNNDNHNSPSSNSLSSFAIVKFTNHLDVDILIKKFNKYVPNIFNNNNSVPLFLNKYLNRKERFVPPNLSLTSPQQLLSNHATSNNSKSNDNFNLIIVENLLNFFPQWNFCRVDFEVFIDKFKNFGNVIEMIYFPLVDKGVNLEDIKTYDYGFIKFKQPNTNLMENTLRILYYLNDLSWEEFSELDVENLPGLLPKDVQVEEEDAEIEEKQECDDLQNHINQESNDDDEEGPDQGRISITIAQHKHNHNLFAQANNFYLSLTKNSSIGVSFPNPMFTINQFSRSLNYQETNIYVNNLPIVFNNDDVTWEAFWSQFGIIKSAKIIKPQFYHEDEDEHKSGKIGFVFYKSFKMAIRAILMTNNKVVNVEHFNPIVIQSSFAIQKSNSNKDFKQQQQQLQQQLQMQMQQQQQHAHLPHHHAHHPHHQQPLHHLPLQPHHIQQSLAILNPHHHHHHHHHHNPSHINSGQGGGGGATGGGVAIAAAAAAAAANNQPYFAYQPMIPYYYGYHPNPFQFANGIPTPAAATGGAPTGPPPHPNSGGAGMRNSTGNTSSTGAASSGPVGGGGTGGLSVSSDSLSGNGGNPNNMSAYSNYLIPARAYPYYYFEGQSSSGNGSSTTSTHHSNNNNGNSTEKSNKE</sequence>
<feature type="compositionally biased region" description="Basic residues" evidence="2">
    <location>
        <begin position="699"/>
        <end position="710"/>
    </location>
</feature>
<dbReference type="Gene3D" id="3.30.70.330">
    <property type="match status" value="1"/>
</dbReference>
<dbReference type="STRING" id="5486.A0A367XWD7"/>
<protein>
    <recommendedName>
        <fullName evidence="3">RRM domain-containing protein</fullName>
    </recommendedName>
</protein>
<feature type="domain" description="RRM" evidence="3">
    <location>
        <begin position="542"/>
        <end position="623"/>
    </location>
</feature>
<proteinExistence type="predicted"/>
<gene>
    <name evidence="4" type="ORF">Cantr_06572</name>
</gene>
<dbReference type="SUPFAM" id="SSF54928">
    <property type="entry name" value="RNA-binding domain, RBD"/>
    <property type="match status" value="1"/>
</dbReference>
<dbReference type="GO" id="GO:0000987">
    <property type="term" value="F:cis-regulatory region sequence-specific DNA binding"/>
    <property type="evidence" value="ECO:0007669"/>
    <property type="project" value="TreeGrafter"/>
</dbReference>
<keyword evidence="5" id="KW-1185">Reference proteome</keyword>
<dbReference type="EMBL" id="QLNQ01000028">
    <property type="protein sequence ID" value="RCK57927.1"/>
    <property type="molecule type" value="Genomic_DNA"/>
</dbReference>
<evidence type="ECO:0000259" key="3">
    <source>
        <dbReference type="PROSITE" id="PS50102"/>
    </source>
</evidence>
<feature type="region of interest" description="Disordered" evidence="2">
    <location>
        <begin position="28"/>
        <end position="81"/>
    </location>
</feature>
<feature type="compositionally biased region" description="Basic residues" evidence="2">
    <location>
        <begin position="664"/>
        <end position="678"/>
    </location>
</feature>
<dbReference type="PANTHER" id="PTHR14596:SF72">
    <property type="entry name" value="ZINC FINGER PROTEIN MSN2-RELATED"/>
    <property type="match status" value="1"/>
</dbReference>
<feature type="region of interest" description="Disordered" evidence="2">
    <location>
        <begin position="699"/>
        <end position="723"/>
    </location>
</feature>
<feature type="compositionally biased region" description="Low complexity" evidence="2">
    <location>
        <begin position="858"/>
        <end position="886"/>
    </location>
</feature>
<feature type="region of interest" description="Disordered" evidence="2">
    <location>
        <begin position="855"/>
        <end position="886"/>
    </location>
</feature>
<feature type="compositionally biased region" description="Acidic residues" evidence="2">
    <location>
        <begin position="58"/>
        <end position="73"/>
    </location>
</feature>
<feature type="region of interest" description="Disordered" evidence="2">
    <location>
        <begin position="466"/>
        <end position="486"/>
    </location>
</feature>
<feature type="region of interest" description="Disordered" evidence="2">
    <location>
        <begin position="637"/>
        <end position="680"/>
    </location>
</feature>
<dbReference type="SMART" id="SM00360">
    <property type="entry name" value="RRM"/>
    <property type="match status" value="1"/>
</dbReference>
<keyword evidence="1" id="KW-0694">RNA-binding</keyword>
<evidence type="ECO:0000256" key="2">
    <source>
        <dbReference type="SAM" id="MobiDB-lite"/>
    </source>
</evidence>
<evidence type="ECO:0000313" key="4">
    <source>
        <dbReference type="EMBL" id="RCK57927.1"/>
    </source>
</evidence>
<dbReference type="InterPro" id="IPR012677">
    <property type="entry name" value="Nucleotide-bd_a/b_plait_sf"/>
</dbReference>
<evidence type="ECO:0000256" key="1">
    <source>
        <dbReference type="PROSITE-ProRule" id="PRU00176"/>
    </source>
</evidence>
<reference evidence="4 5" key="1">
    <citation type="submission" date="2018-06" db="EMBL/GenBank/DDBJ databases">
        <title>Whole genome sequencing of Candida tropicalis (genome annotated by CSBL at Korea University).</title>
        <authorList>
            <person name="Ahn J."/>
        </authorList>
    </citation>
    <scope>NUCLEOTIDE SEQUENCE [LARGE SCALE GENOMIC DNA]</scope>
    <source>
        <strain evidence="4 5">ATCC 20962</strain>
    </source>
</reference>
<feature type="region of interest" description="Disordered" evidence="2">
    <location>
        <begin position="773"/>
        <end position="831"/>
    </location>
</feature>
<dbReference type="PANTHER" id="PTHR14596">
    <property type="entry name" value="ZINC FINGER PROTEIN"/>
    <property type="match status" value="1"/>
</dbReference>
<feature type="compositionally biased region" description="Low complexity" evidence="2">
    <location>
        <begin position="795"/>
        <end position="809"/>
    </location>
</feature>
<dbReference type="GO" id="GO:0000981">
    <property type="term" value="F:DNA-binding transcription factor activity, RNA polymerase II-specific"/>
    <property type="evidence" value="ECO:0007669"/>
    <property type="project" value="TreeGrafter"/>
</dbReference>
<dbReference type="InterPro" id="IPR035979">
    <property type="entry name" value="RBD_domain_sf"/>
</dbReference>
<dbReference type="InterPro" id="IPR000504">
    <property type="entry name" value="RRM_dom"/>
</dbReference>
<dbReference type="OrthoDB" id="4083013at2759"/>
<organism evidence="4 5">
    <name type="scientific">Candida viswanathii</name>
    <dbReference type="NCBI Taxonomy" id="5486"/>
    <lineage>
        <taxon>Eukaryota</taxon>
        <taxon>Fungi</taxon>
        <taxon>Dikarya</taxon>
        <taxon>Ascomycota</taxon>
        <taxon>Saccharomycotina</taxon>
        <taxon>Pichiomycetes</taxon>
        <taxon>Debaryomycetaceae</taxon>
        <taxon>Candida/Lodderomyces clade</taxon>
        <taxon>Candida</taxon>
    </lineage>
</organism>
<feature type="compositionally biased region" description="Low complexity" evidence="2">
    <location>
        <begin position="819"/>
        <end position="831"/>
    </location>
</feature>
<accession>A0A367XWD7</accession>
<comment type="caution">
    <text evidence="4">The sequence shown here is derived from an EMBL/GenBank/DDBJ whole genome shotgun (WGS) entry which is preliminary data.</text>
</comment>